<keyword evidence="3" id="KW-0378">Hydrolase</keyword>
<organism evidence="7 8">
    <name type="scientific">Anaerobranca gottschalkii DSM 13577</name>
    <dbReference type="NCBI Taxonomy" id="1120990"/>
    <lineage>
        <taxon>Bacteria</taxon>
        <taxon>Bacillati</taxon>
        <taxon>Bacillota</taxon>
        <taxon>Clostridia</taxon>
        <taxon>Eubacteriales</taxon>
        <taxon>Proteinivoracaceae</taxon>
        <taxon>Anaerobranca</taxon>
    </lineage>
</organism>
<evidence type="ECO:0000313" key="8">
    <source>
        <dbReference type="Proteomes" id="UP000243819"/>
    </source>
</evidence>
<dbReference type="PANTHER" id="PTHR30001">
    <property type="entry name" value="RIBONUCLEASE"/>
    <property type="match status" value="1"/>
</dbReference>
<dbReference type="InterPro" id="IPR012340">
    <property type="entry name" value="NA-bd_OB-fold"/>
</dbReference>
<evidence type="ECO:0000256" key="1">
    <source>
        <dbReference type="ARBA" id="ARBA00001946"/>
    </source>
</evidence>
<keyword evidence="8" id="KW-1185">Reference proteome</keyword>
<dbReference type="SMART" id="SM00316">
    <property type="entry name" value="S1"/>
    <property type="match status" value="1"/>
</dbReference>
<dbReference type="PROSITE" id="PS50126">
    <property type="entry name" value="S1"/>
    <property type="match status" value="1"/>
</dbReference>
<dbReference type="GO" id="GO:0004540">
    <property type="term" value="F:RNA nuclease activity"/>
    <property type="evidence" value="ECO:0007669"/>
    <property type="project" value="InterPro"/>
</dbReference>
<evidence type="ECO:0000256" key="4">
    <source>
        <dbReference type="ARBA" id="ARBA00022842"/>
    </source>
</evidence>
<dbReference type="AlphaFoldDB" id="A0A1H9YB20"/>
<accession>A0A1H9YB20</accession>
<evidence type="ECO:0000256" key="3">
    <source>
        <dbReference type="ARBA" id="ARBA00022801"/>
    </source>
</evidence>
<dbReference type="Gene3D" id="2.40.50.140">
    <property type="entry name" value="Nucleic acid-binding proteins"/>
    <property type="match status" value="1"/>
</dbReference>
<dbReference type="STRING" id="1120990.SAMN03080614_100276"/>
<evidence type="ECO:0000256" key="5">
    <source>
        <dbReference type="ARBA" id="ARBA00022884"/>
    </source>
</evidence>
<keyword evidence="4" id="KW-0460">Magnesium</keyword>
<dbReference type="InterPro" id="IPR019307">
    <property type="entry name" value="RNA-bd_AU-1/RNase_E/G"/>
</dbReference>
<dbReference type="Proteomes" id="UP000243819">
    <property type="component" value="Unassembled WGS sequence"/>
</dbReference>
<dbReference type="InterPro" id="IPR003029">
    <property type="entry name" value="S1_domain"/>
</dbReference>
<dbReference type="GO" id="GO:0046872">
    <property type="term" value="F:metal ion binding"/>
    <property type="evidence" value="ECO:0007669"/>
    <property type="project" value="UniProtKB-KW"/>
</dbReference>
<gene>
    <name evidence="7" type="ORF">SAMN03080614_100276</name>
</gene>
<dbReference type="Pfam" id="PF10150">
    <property type="entry name" value="RNase_E_G"/>
    <property type="match status" value="1"/>
</dbReference>
<dbReference type="CDD" id="cd04453">
    <property type="entry name" value="S1_RNase_E"/>
    <property type="match status" value="1"/>
</dbReference>
<dbReference type="EMBL" id="FOIF01000002">
    <property type="protein sequence ID" value="SES66151.1"/>
    <property type="molecule type" value="Genomic_DNA"/>
</dbReference>
<dbReference type="GO" id="GO:0003723">
    <property type="term" value="F:RNA binding"/>
    <property type="evidence" value="ECO:0007669"/>
    <property type="project" value="UniProtKB-KW"/>
</dbReference>
<proteinExistence type="predicted"/>
<evidence type="ECO:0000259" key="6">
    <source>
        <dbReference type="PROSITE" id="PS50126"/>
    </source>
</evidence>
<evidence type="ECO:0000256" key="2">
    <source>
        <dbReference type="ARBA" id="ARBA00022723"/>
    </source>
</evidence>
<dbReference type="GO" id="GO:0005737">
    <property type="term" value="C:cytoplasm"/>
    <property type="evidence" value="ECO:0007669"/>
    <property type="project" value="TreeGrafter"/>
</dbReference>
<keyword evidence="5" id="KW-0694">RNA-binding</keyword>
<dbReference type="GO" id="GO:0016787">
    <property type="term" value="F:hydrolase activity"/>
    <property type="evidence" value="ECO:0007669"/>
    <property type="project" value="UniProtKB-KW"/>
</dbReference>
<dbReference type="InterPro" id="IPR004659">
    <property type="entry name" value="RNase_E/G"/>
</dbReference>
<protein>
    <submittedName>
        <fullName evidence="7">Ribonuclease G</fullName>
    </submittedName>
</protein>
<dbReference type="PANTHER" id="PTHR30001:SF0">
    <property type="entry name" value="RIBONUCLEASE G"/>
    <property type="match status" value="1"/>
</dbReference>
<dbReference type="RefSeq" id="WP_177159634.1">
    <property type="nucleotide sequence ID" value="NZ_FOIF01000002.1"/>
</dbReference>
<dbReference type="NCBIfam" id="TIGR00757">
    <property type="entry name" value="RNaseEG"/>
    <property type="match status" value="1"/>
</dbReference>
<comment type="cofactor">
    <cofactor evidence="1">
        <name>Mg(2+)</name>
        <dbReference type="ChEBI" id="CHEBI:18420"/>
    </cofactor>
</comment>
<dbReference type="GO" id="GO:0006364">
    <property type="term" value="P:rRNA processing"/>
    <property type="evidence" value="ECO:0007669"/>
    <property type="project" value="TreeGrafter"/>
</dbReference>
<sequence length="478" mass="54857">MKKEIIISYKTNNTRVALLEEGQLVEFYTEGETNTRSVGNIYKGIVQDILPGMQAAFVNIGFSKNAFLYVGDLVTNGEEHQQPIEKLLKKGQEIMVQISKEGVGGKGPRVTCQLTIPGRYLVLMPFNNYIGISRRIEDEGERERLKEVAEEIKDPNMGLIVRTVAQYIDKEELENDLNYLFGLWNNTLENYQNYPSPALIYNDVDLVERALRDLFDNQVDGLYIDDHEQYRKIVNILKRKAGHSHLLNKVRLYQSKSPIFHAFGIEKDLEKAFQRKIWLKNGSYLIIDQLEALTVIDVNTGKFVGTNNLADTVLQTNLEAVKEICRQIRLRDVSGIIIIDFIDMFREEDKELVLKYLEAEMKKDQTKGQILGITKLGLVEITRKKVRKGIYNSLQQVCPTCHGIGKTMTKSALKMFLEDKIRNYVYANQSKQFEVKVNPVMVEELTKTLDIFQQELGVKLIIKSVENVEANYLEIEST</sequence>
<dbReference type="SUPFAM" id="SSF50249">
    <property type="entry name" value="Nucleic acid-binding proteins"/>
    <property type="match status" value="1"/>
</dbReference>
<feature type="domain" description="S1 motif" evidence="6">
    <location>
        <begin position="39"/>
        <end position="98"/>
    </location>
</feature>
<evidence type="ECO:0000313" key="7">
    <source>
        <dbReference type="EMBL" id="SES66151.1"/>
    </source>
</evidence>
<keyword evidence="2" id="KW-0479">Metal-binding</keyword>
<reference evidence="8" key="1">
    <citation type="submission" date="2016-10" db="EMBL/GenBank/DDBJ databases">
        <authorList>
            <person name="Varghese N."/>
            <person name="Submissions S."/>
        </authorList>
    </citation>
    <scope>NUCLEOTIDE SEQUENCE [LARGE SCALE GENOMIC DNA]</scope>
    <source>
        <strain evidence="8">DSM 13577</strain>
    </source>
</reference>
<name>A0A1H9YB20_9FIRM</name>